<dbReference type="EMBL" id="OU015567">
    <property type="protein sequence ID" value="CAG5109726.1"/>
    <property type="molecule type" value="Genomic_DNA"/>
</dbReference>
<dbReference type="SUPFAM" id="SSF53474">
    <property type="entry name" value="alpha/beta-Hydrolases"/>
    <property type="match status" value="1"/>
</dbReference>
<evidence type="ECO:0000256" key="1">
    <source>
        <dbReference type="ARBA" id="ARBA00007119"/>
    </source>
</evidence>
<feature type="region of interest" description="Disordered" evidence="5">
    <location>
        <begin position="33"/>
        <end position="59"/>
    </location>
</feature>
<name>A0ABN7T3A4_OIKDI</name>
<dbReference type="Pfam" id="PF01231">
    <property type="entry name" value="IDO"/>
    <property type="match status" value="1"/>
</dbReference>
<dbReference type="Gene3D" id="3.40.50.1820">
    <property type="entry name" value="alpha/beta hydrolase"/>
    <property type="match status" value="1"/>
</dbReference>
<evidence type="ECO:0000256" key="2">
    <source>
        <dbReference type="ARBA" id="ARBA00022723"/>
    </source>
</evidence>
<dbReference type="PANTHER" id="PTHR31497">
    <property type="entry name" value="AUTOCRINE PROLIFERATION REPRESSOR PROTEIN A"/>
    <property type="match status" value="1"/>
</dbReference>
<evidence type="ECO:0000313" key="7">
    <source>
        <dbReference type="Proteomes" id="UP001158576"/>
    </source>
</evidence>
<accession>A0ABN7T3A4</accession>
<evidence type="ECO:0000256" key="3">
    <source>
        <dbReference type="ARBA" id="ARBA00023004"/>
    </source>
</evidence>
<evidence type="ECO:0000256" key="4">
    <source>
        <dbReference type="ARBA" id="ARBA00023079"/>
    </source>
</evidence>
<keyword evidence="7" id="KW-1185">Reference proteome</keyword>
<feature type="region of interest" description="Disordered" evidence="5">
    <location>
        <begin position="434"/>
        <end position="485"/>
    </location>
</feature>
<dbReference type="InterPro" id="IPR037217">
    <property type="entry name" value="Trp/Indoleamine_2_3_dOase-like"/>
</dbReference>
<evidence type="ECO:0000313" key="6">
    <source>
        <dbReference type="EMBL" id="CAG5109726.1"/>
    </source>
</evidence>
<dbReference type="Gene3D" id="1.20.58.480">
    <property type="match status" value="1"/>
</dbReference>
<proteinExistence type="inferred from homology"/>
<dbReference type="InterPro" id="IPR029058">
    <property type="entry name" value="AB_hydrolase_fold"/>
</dbReference>
<dbReference type="SUPFAM" id="SSF140959">
    <property type="entry name" value="Indolic compounds 2,3-dioxygenase-like"/>
    <property type="match status" value="1"/>
</dbReference>
<keyword evidence="4" id="KW-0823">Tryptophan catabolism</keyword>
<feature type="compositionally biased region" description="Low complexity" evidence="5">
    <location>
        <begin position="33"/>
        <end position="55"/>
    </location>
</feature>
<organism evidence="6 7">
    <name type="scientific">Oikopleura dioica</name>
    <name type="common">Tunicate</name>
    <dbReference type="NCBI Taxonomy" id="34765"/>
    <lineage>
        <taxon>Eukaryota</taxon>
        <taxon>Metazoa</taxon>
        <taxon>Chordata</taxon>
        <taxon>Tunicata</taxon>
        <taxon>Appendicularia</taxon>
        <taxon>Copelata</taxon>
        <taxon>Oikopleuridae</taxon>
        <taxon>Oikopleura</taxon>
    </lineage>
</organism>
<gene>
    <name evidence="6" type="ORF">OKIOD_LOCUS12992</name>
</gene>
<dbReference type="PANTHER" id="PTHR31497:SF0">
    <property type="entry name" value="AUTOCRINE PROLIFERATION REPRESSOR PROTEIN A"/>
    <property type="match status" value="1"/>
</dbReference>
<keyword evidence="3" id="KW-0408">Iron</keyword>
<keyword evidence="2" id="KW-0479">Metal-binding</keyword>
<reference evidence="6 7" key="1">
    <citation type="submission" date="2021-04" db="EMBL/GenBank/DDBJ databases">
        <authorList>
            <person name="Bliznina A."/>
        </authorList>
    </citation>
    <scope>NUCLEOTIDE SEQUENCE [LARGE SCALE GENOMIC DNA]</scope>
</reference>
<dbReference type="InterPro" id="IPR000898">
    <property type="entry name" value="Indolamine_dOase"/>
</dbReference>
<dbReference type="Pfam" id="PF10142">
    <property type="entry name" value="PhoPQ_related"/>
    <property type="match status" value="1"/>
</dbReference>
<protein>
    <submittedName>
        <fullName evidence="6">Oidioi.mRNA.OKI2018_I69.chr2.g4227.t2.cds</fullName>
    </submittedName>
</protein>
<evidence type="ECO:0000256" key="5">
    <source>
        <dbReference type="SAM" id="MobiDB-lite"/>
    </source>
</evidence>
<comment type="similarity">
    <text evidence="1">Belongs to the indoleamine 2,3-dioxygenase family.</text>
</comment>
<dbReference type="Proteomes" id="UP001158576">
    <property type="component" value="Chromosome 2"/>
</dbReference>
<sequence length="1069" mass="122974">MLLKPSQDLLISGKYLRNTPINTGLQAINENETQNLESSSSSEDESSTTSVLSSDSEQEMTINSEIMELPSELKELFKRFCVSEKVGFLIENPVRKLPEQFGQWEELAKNVVDLLEQNVFRKTIEEDLQIIDDSILQSREEMFHAAAILTHLGAAYVNDQNYAGPAQVLPAQIAVPWFNICSRLKIHPTLTDYIAANCNWDLHDSSKPAELDNLKAITSLTRNRAYEWFMMIPVRMEMQYAPVLSSLMAIRQILQLSETERDEDSIVKHFKRAENGLREMTKTLLRMRDHLDPLEFYHGMRPYLAGSYNNPGLPNGLIFEGVSEEGKRFIGGSAAQTAITPSMDAMIPVKHHQAVVDYNMKLRHYIPTEHREFLEYLDKGPTLTDMISEMENEAIYEAFNNFIEAYVHLRSSHITIVTSFIVLPASSKKEDFLKTQAKSKRNDQSEQFVDDDPEGEKNKEKEEEVPEEIRRMQRRKYSRSHSLSEVGTGGTPFMVYLKSIRDATYAAKLYDSRSGLDSPYRYDCNEVSCTQLDEYVWRDNNDYRYEIVAEYDFNENPDFVDGVKTFVINMTSQHWLTTEHVTRTEWYHELVVSLPYNLDRRVANWGLMLIDGGSNRIDNVLKNDSAPVVGTRAASMHTGTITACLRQVPNQPLYFENDPRMGESGRKEDDIIAWTWRHFLEHPDESDWVLRLPMTKAGRLALDTIDDVFQKNKESMNLGDVQKPVDSFLVTGASKRGWTTWTLSVVDKRVKAQIPMVLDCLNMEEIFLEWYRNMGAWSFALAPYWDEGLTAYFDRPEFKLLADIIDPYKYRDRMTMPKYVMSATGDEFFSPDDSYFWFDDMKGPTYLGLLPNAEHGMIPIAGLSPATVPGRILSFYKAVAHDYELPTMDFVRQVDENGVASITLKTSKTPVRVNAWWADTLNSTRRDFRWARVKQDRVDWPTNSADDSKTLARTEQIPELANLFAKMSDNFEMTDVDDVVEPYRVSKEDIEFQPIVWHRAMVQPVLSETNIYYYEIQQPADGFRAVMIEAAFQGNDNRGVLTFSTEVMITPDMRPFDVCQGEECYGYLV</sequence>
<feature type="compositionally biased region" description="Basic and acidic residues" evidence="5">
    <location>
        <begin position="455"/>
        <end position="471"/>
    </location>
</feature>
<dbReference type="InterPro" id="IPR009199">
    <property type="entry name" value="PhoPQ-act_pathogen-rel_PqaA"/>
</dbReference>